<dbReference type="GO" id="GO:0044780">
    <property type="term" value="P:bacterial-type flagellum assembly"/>
    <property type="evidence" value="ECO:0007669"/>
    <property type="project" value="InterPro"/>
</dbReference>
<reference evidence="13 14" key="1">
    <citation type="journal article" date="2012" name="J. Bacteriol.">
        <title>Genome Sequence of the Protease-Producing Bacterium Rheinheimera nanhaiensis E407-8T, Isolated from Deep-Sea Sediment of the South China Sea.</title>
        <authorList>
            <person name="Zhang X.-Y."/>
            <person name="Zhang Y.-J."/>
            <person name="Qin Q.-L."/>
            <person name="Xie B.-B."/>
            <person name="Chen X.-L."/>
            <person name="Zhou B.-C."/>
            <person name="Zhang Y.-Z."/>
        </authorList>
    </citation>
    <scope>NUCLEOTIDE SEQUENCE [LARGE SCALE GENOMIC DNA]</scope>
    <source>
        <strain evidence="13 14">E407-8</strain>
    </source>
</reference>
<dbReference type="GO" id="GO:0071555">
    <property type="term" value="P:cell wall organization"/>
    <property type="evidence" value="ECO:0007669"/>
    <property type="project" value="UniProtKB-KW"/>
</dbReference>
<dbReference type="GO" id="GO:0071973">
    <property type="term" value="P:bacterial-type flagellum-dependent cell motility"/>
    <property type="evidence" value="ECO:0007669"/>
    <property type="project" value="TreeGrafter"/>
</dbReference>
<keyword evidence="7" id="KW-1005">Bacterial flagellum biogenesis</keyword>
<evidence type="ECO:0000256" key="6">
    <source>
        <dbReference type="ARBA" id="ARBA00022764"/>
    </source>
</evidence>
<dbReference type="OrthoDB" id="289937at2"/>
<dbReference type="Pfam" id="PF10135">
    <property type="entry name" value="Rod-binding"/>
    <property type="match status" value="1"/>
</dbReference>
<comment type="function">
    <text evidence="1">Flagellum-specific muramidase which hydrolyzes the peptidoglycan layer to assemble the rod structure in the periplasmic space.</text>
</comment>
<proteinExistence type="inferred from homology"/>
<dbReference type="Pfam" id="PF01832">
    <property type="entry name" value="Glucosaminidase"/>
    <property type="match status" value="1"/>
</dbReference>
<keyword evidence="13" id="KW-0969">Cilium</keyword>
<keyword evidence="13" id="KW-0966">Cell projection</keyword>
<keyword evidence="8" id="KW-0378">Hydrolase</keyword>
<evidence type="ECO:0000256" key="3">
    <source>
        <dbReference type="ARBA" id="ARBA00006880"/>
    </source>
</evidence>
<dbReference type="GO" id="GO:0004040">
    <property type="term" value="F:amidase activity"/>
    <property type="evidence" value="ECO:0007669"/>
    <property type="project" value="InterPro"/>
</dbReference>
<name>I1DWN5_9GAMM</name>
<dbReference type="GO" id="GO:0016798">
    <property type="term" value="F:hydrolase activity, acting on glycosyl bonds"/>
    <property type="evidence" value="ECO:0007669"/>
    <property type="project" value="UniProtKB-KW"/>
</dbReference>
<dbReference type="RefSeq" id="WP_008220161.1">
    <property type="nucleotide sequence ID" value="NZ_BAFK01000006.1"/>
</dbReference>
<comment type="caution">
    <text evidence="13">The sequence shown here is derived from an EMBL/GenBank/DDBJ whole genome shotgun (WGS) entry which is preliminary data.</text>
</comment>
<evidence type="ECO:0000256" key="11">
    <source>
        <dbReference type="ARBA" id="ARBA00030835"/>
    </source>
</evidence>
<dbReference type="PANTHER" id="PTHR33308:SF9">
    <property type="entry name" value="PEPTIDOGLYCAN HYDROLASE FLGJ"/>
    <property type="match status" value="1"/>
</dbReference>
<dbReference type="InterPro" id="IPR051056">
    <property type="entry name" value="Glycosyl_Hydrolase_73"/>
</dbReference>
<evidence type="ECO:0000256" key="10">
    <source>
        <dbReference type="ARBA" id="ARBA00023316"/>
    </source>
</evidence>
<keyword evidence="13" id="KW-0282">Flagellum</keyword>
<comment type="similarity">
    <text evidence="4">In the C-terminal section; belongs to the glycosyl hydrolase 73 family.</text>
</comment>
<evidence type="ECO:0000313" key="14">
    <source>
        <dbReference type="Proteomes" id="UP000004374"/>
    </source>
</evidence>
<dbReference type="InterPro" id="IPR002901">
    <property type="entry name" value="MGlyc_endo_b_GlcNAc-like_dom"/>
</dbReference>
<evidence type="ECO:0000256" key="4">
    <source>
        <dbReference type="ARBA" id="ARBA00007974"/>
    </source>
</evidence>
<organism evidence="13 14">
    <name type="scientific">Rheinheimera nanhaiensis E407-8</name>
    <dbReference type="NCBI Taxonomy" id="562729"/>
    <lineage>
        <taxon>Bacteria</taxon>
        <taxon>Pseudomonadati</taxon>
        <taxon>Pseudomonadota</taxon>
        <taxon>Gammaproteobacteria</taxon>
        <taxon>Chromatiales</taxon>
        <taxon>Chromatiaceae</taxon>
        <taxon>Rheinheimera</taxon>
    </lineage>
</organism>
<evidence type="ECO:0000256" key="5">
    <source>
        <dbReference type="ARBA" id="ARBA00013433"/>
    </source>
</evidence>
<sequence>MSLTPNNVSYHDLTSLQQIRSSAGKDEKAALRQAAEQFESIFFSMLLSSMRKANAGFEVDGMMNSQTTKFYRDMHDSQLATDLAQKGALGLADLLVQQLSPALGGSSPANGHSLVEHKLAGQSERALAMPKVILPALKAVRAASADSALPALSAQISATPATTAEQLTETALAQWQVQSPADFVKSLLPAARQTAKALGLDPLALVAQAALETGWGQRMIKTAKGANSFNLFGIKANHGWRGDTAVVDTLEYRGGVAKKEQARFRAYQSPQQSLEDYVAFIQQNPRYQDAIKASGDTKAYFEQLQAAGYATDPAYAQKIMAVYQSPVLQNARQRSGDTQDFAQTAD</sequence>
<keyword evidence="14" id="KW-1185">Reference proteome</keyword>
<keyword evidence="9" id="KW-0326">Glycosidase</keyword>
<dbReference type="EMBL" id="BAFK01000006">
    <property type="protein sequence ID" value="GAB58463.1"/>
    <property type="molecule type" value="Genomic_DNA"/>
</dbReference>
<keyword evidence="10" id="KW-0961">Cell wall biogenesis/degradation</keyword>
<dbReference type="InterPro" id="IPR013377">
    <property type="entry name" value="FlgJ"/>
</dbReference>
<dbReference type="STRING" id="562729.RNAN_1435"/>
<accession>I1DWN5</accession>
<dbReference type="SMART" id="SM00047">
    <property type="entry name" value="LYZ2"/>
    <property type="match status" value="1"/>
</dbReference>
<dbReference type="NCBIfam" id="TIGR02541">
    <property type="entry name" value="flagell_FlgJ"/>
    <property type="match status" value="1"/>
</dbReference>
<keyword evidence="6" id="KW-0574">Periplasm</keyword>
<dbReference type="InterPro" id="IPR019301">
    <property type="entry name" value="Flagellar_prot_FlgJ_N"/>
</dbReference>
<dbReference type="Gene3D" id="1.10.530.10">
    <property type="match status" value="1"/>
</dbReference>
<gene>
    <name evidence="13" type="primary">flgJ</name>
    <name evidence="13" type="ORF">RNAN_1435</name>
</gene>
<evidence type="ECO:0000256" key="7">
    <source>
        <dbReference type="ARBA" id="ARBA00022795"/>
    </source>
</evidence>
<dbReference type="Proteomes" id="UP000004374">
    <property type="component" value="Unassembled WGS sequence"/>
</dbReference>
<comment type="subcellular location">
    <subcellularLocation>
        <location evidence="2">Periplasm</location>
    </subcellularLocation>
</comment>
<evidence type="ECO:0000256" key="2">
    <source>
        <dbReference type="ARBA" id="ARBA00004418"/>
    </source>
</evidence>
<dbReference type="PANTHER" id="PTHR33308">
    <property type="entry name" value="PEPTIDOGLYCAN HYDROLASE FLGJ"/>
    <property type="match status" value="1"/>
</dbReference>
<evidence type="ECO:0000256" key="8">
    <source>
        <dbReference type="ARBA" id="ARBA00022801"/>
    </source>
</evidence>
<evidence type="ECO:0000256" key="1">
    <source>
        <dbReference type="ARBA" id="ARBA00002954"/>
    </source>
</evidence>
<dbReference type="Gene3D" id="2.10.70.40">
    <property type="entry name" value="peptidoglycan hydrolase"/>
    <property type="match status" value="1"/>
</dbReference>
<dbReference type="AlphaFoldDB" id="I1DWN5"/>
<comment type="similarity">
    <text evidence="3">In the N-terminal section; belongs to the FlgJ family.</text>
</comment>
<evidence type="ECO:0000256" key="9">
    <source>
        <dbReference type="ARBA" id="ARBA00023295"/>
    </source>
</evidence>
<feature type="domain" description="Mannosyl-glycoprotein endo-beta-N-acetylglucosamidase-like" evidence="12">
    <location>
        <begin position="172"/>
        <end position="330"/>
    </location>
</feature>
<evidence type="ECO:0000313" key="13">
    <source>
        <dbReference type="EMBL" id="GAB58463.1"/>
    </source>
</evidence>
<protein>
    <recommendedName>
        <fullName evidence="5">Peptidoglycan hydrolase FlgJ</fullName>
    </recommendedName>
    <alternativeName>
        <fullName evidence="11">Muramidase FlgJ</fullName>
    </alternativeName>
</protein>
<evidence type="ECO:0000259" key="12">
    <source>
        <dbReference type="SMART" id="SM00047"/>
    </source>
</evidence>
<dbReference type="GO" id="GO:0042597">
    <property type="term" value="C:periplasmic space"/>
    <property type="evidence" value="ECO:0007669"/>
    <property type="project" value="UniProtKB-SubCell"/>
</dbReference>